<dbReference type="EMBL" id="LGRX02035450">
    <property type="protein sequence ID" value="KAK3234822.1"/>
    <property type="molecule type" value="Genomic_DNA"/>
</dbReference>
<evidence type="ECO:0000313" key="13">
    <source>
        <dbReference type="EMBL" id="KAK3234822.1"/>
    </source>
</evidence>
<organism evidence="13 14">
    <name type="scientific">Cymbomonas tetramitiformis</name>
    <dbReference type="NCBI Taxonomy" id="36881"/>
    <lineage>
        <taxon>Eukaryota</taxon>
        <taxon>Viridiplantae</taxon>
        <taxon>Chlorophyta</taxon>
        <taxon>Pyramimonadophyceae</taxon>
        <taxon>Pyramimonadales</taxon>
        <taxon>Pyramimonadaceae</taxon>
        <taxon>Cymbomonas</taxon>
    </lineage>
</organism>
<dbReference type="GO" id="GO:0005829">
    <property type="term" value="C:cytosol"/>
    <property type="evidence" value="ECO:0007669"/>
    <property type="project" value="TreeGrafter"/>
</dbReference>
<feature type="domain" description="FAD-binding FR-type" evidence="12">
    <location>
        <begin position="235"/>
        <end position="468"/>
    </location>
</feature>
<dbReference type="InterPro" id="IPR029039">
    <property type="entry name" value="Flavoprotein-like_sf"/>
</dbReference>
<comment type="similarity">
    <text evidence="10">Belongs to the NADPH-dependent diflavin oxidoreductase NDOR1 family.</text>
</comment>
<dbReference type="InterPro" id="IPR001094">
    <property type="entry name" value="Flavdoxin-like"/>
</dbReference>
<dbReference type="Pfam" id="PF00175">
    <property type="entry name" value="NAD_binding_1"/>
    <property type="match status" value="1"/>
</dbReference>
<dbReference type="Gene3D" id="1.20.990.10">
    <property type="entry name" value="NADPH-cytochrome p450 Reductase, Chain A, domain 3"/>
    <property type="match status" value="1"/>
</dbReference>
<accession>A0AAE0BFR3</accession>
<evidence type="ECO:0000259" key="11">
    <source>
        <dbReference type="PROSITE" id="PS50902"/>
    </source>
</evidence>
<gene>
    <name evidence="13" type="ORF">CYMTET_54937</name>
</gene>
<comment type="caution">
    <text evidence="13">The sequence shown here is derived from an EMBL/GenBank/DDBJ whole genome shotgun (WGS) entry which is preliminary data.</text>
</comment>
<dbReference type="Pfam" id="PF00258">
    <property type="entry name" value="Flavodoxin_1"/>
    <property type="match status" value="1"/>
</dbReference>
<feature type="binding site" evidence="10">
    <location>
        <begin position="404"/>
        <end position="407"/>
    </location>
    <ligand>
        <name>FAD</name>
        <dbReference type="ChEBI" id="CHEBI:57692"/>
    </ligand>
</feature>
<comment type="caution">
    <text evidence="10">Lacks conserved residue(s) required for the propagation of feature annotation.</text>
</comment>
<dbReference type="GO" id="GO:0005634">
    <property type="term" value="C:nucleus"/>
    <property type="evidence" value="ECO:0007669"/>
    <property type="project" value="UniProtKB-ARBA"/>
</dbReference>
<dbReference type="FunFam" id="3.40.50.80:FF:000032">
    <property type="entry name" value="NADPH-dependent diflavin oxidoreductase 1"/>
    <property type="match status" value="1"/>
</dbReference>
<feature type="binding site" evidence="10">
    <location>
        <begin position="438"/>
        <end position="441"/>
    </location>
    <ligand>
        <name>FAD</name>
        <dbReference type="ChEBI" id="CHEBI:57692"/>
    </ligand>
</feature>
<comment type="cofactor">
    <cofactor evidence="1 10">
        <name>FMN</name>
        <dbReference type="ChEBI" id="CHEBI:58210"/>
    </cofactor>
</comment>
<keyword evidence="6 10" id="KW-0288">FMN</keyword>
<evidence type="ECO:0000256" key="2">
    <source>
        <dbReference type="ARBA" id="ARBA00001974"/>
    </source>
</evidence>
<feature type="binding site" evidence="10">
    <location>
        <position position="137"/>
    </location>
    <ligand>
        <name>FMN</name>
        <dbReference type="ChEBI" id="CHEBI:58210"/>
    </ligand>
</feature>
<keyword evidence="5 10" id="KW-0285">Flavoprotein</keyword>
<dbReference type="EC" id="1.18.1.-" evidence="10"/>
<dbReference type="PANTHER" id="PTHR19384:SF10">
    <property type="entry name" value="NADPH-DEPENDENT DIFLAVIN OXIDOREDUCTASE 1"/>
    <property type="match status" value="1"/>
</dbReference>
<comment type="cofactor">
    <cofactor evidence="2 10">
        <name>FAD</name>
        <dbReference type="ChEBI" id="CHEBI:57692"/>
    </cofactor>
</comment>
<dbReference type="SUPFAM" id="SSF52343">
    <property type="entry name" value="Ferredoxin reductase-like, C-terminal NADP-linked domain"/>
    <property type="match status" value="1"/>
</dbReference>
<evidence type="ECO:0000313" key="14">
    <source>
        <dbReference type="Proteomes" id="UP001190700"/>
    </source>
</evidence>
<evidence type="ECO:0000259" key="12">
    <source>
        <dbReference type="PROSITE" id="PS51384"/>
    </source>
</evidence>
<dbReference type="GO" id="GO:0016651">
    <property type="term" value="F:oxidoreductase activity, acting on NAD(P)H"/>
    <property type="evidence" value="ECO:0007669"/>
    <property type="project" value="UniProtKB-UniRule"/>
</dbReference>
<dbReference type="Gene3D" id="2.40.30.10">
    <property type="entry name" value="Translation factors"/>
    <property type="match status" value="1"/>
</dbReference>
<evidence type="ECO:0000256" key="7">
    <source>
        <dbReference type="ARBA" id="ARBA00022827"/>
    </source>
</evidence>
<keyword evidence="9 10" id="KW-0560">Oxidoreductase</keyword>
<dbReference type="InterPro" id="IPR023173">
    <property type="entry name" value="NADPH_Cyt_P450_Rdtase_alpha"/>
</dbReference>
<evidence type="ECO:0000256" key="1">
    <source>
        <dbReference type="ARBA" id="ARBA00001917"/>
    </source>
</evidence>
<keyword evidence="8 10" id="KW-0521">NADP</keyword>
<keyword evidence="7 10" id="KW-0274">FAD</keyword>
<dbReference type="InterPro" id="IPR017927">
    <property type="entry name" value="FAD-bd_FR_type"/>
</dbReference>
<dbReference type="GO" id="GO:0050660">
    <property type="term" value="F:flavin adenine dinucleotide binding"/>
    <property type="evidence" value="ECO:0007669"/>
    <property type="project" value="UniProtKB-UniRule"/>
</dbReference>
<evidence type="ECO:0000256" key="4">
    <source>
        <dbReference type="ARBA" id="ARBA00022490"/>
    </source>
</evidence>
<dbReference type="PROSITE" id="PS51384">
    <property type="entry name" value="FAD_FR"/>
    <property type="match status" value="1"/>
</dbReference>
<dbReference type="InterPro" id="IPR001433">
    <property type="entry name" value="OxRdtase_FAD/NAD-bd"/>
</dbReference>
<evidence type="ECO:0000256" key="8">
    <source>
        <dbReference type="ARBA" id="ARBA00022857"/>
    </source>
</evidence>
<comment type="similarity">
    <text evidence="10">In the N-terminal section; belongs to the flavodoxin family.</text>
</comment>
<feature type="binding site" evidence="10">
    <location>
        <begin position="64"/>
        <end position="67"/>
    </location>
    <ligand>
        <name>FMN</name>
        <dbReference type="ChEBI" id="CHEBI:58210"/>
    </ligand>
</feature>
<comment type="similarity">
    <text evidence="10">In the C-terminal section; belongs to the flavoprotein pyridine nucleotide cytochrome reductase family.</text>
</comment>
<dbReference type="PRINTS" id="PR00371">
    <property type="entry name" value="FPNCR"/>
</dbReference>
<keyword evidence="14" id="KW-1185">Reference proteome</keyword>
<dbReference type="PRINTS" id="PR00369">
    <property type="entry name" value="FLAVODOXIN"/>
</dbReference>
<dbReference type="InterPro" id="IPR039261">
    <property type="entry name" value="FNR_nucleotide-bd"/>
</dbReference>
<dbReference type="GO" id="GO:0010181">
    <property type="term" value="F:FMN binding"/>
    <property type="evidence" value="ECO:0007669"/>
    <property type="project" value="UniProtKB-UniRule"/>
</dbReference>
<dbReference type="Gene3D" id="3.40.50.360">
    <property type="match status" value="1"/>
</dbReference>
<feature type="binding site" evidence="10">
    <location>
        <position position="588"/>
    </location>
    <ligand>
        <name>NADP(+)</name>
        <dbReference type="ChEBI" id="CHEBI:58349"/>
    </ligand>
</feature>
<dbReference type="Pfam" id="PF00667">
    <property type="entry name" value="FAD_binding_1"/>
    <property type="match status" value="1"/>
</dbReference>
<dbReference type="HAMAP" id="MF_03178">
    <property type="entry name" value="NDOR1"/>
    <property type="match status" value="1"/>
</dbReference>
<dbReference type="GO" id="GO:0050661">
    <property type="term" value="F:NADP binding"/>
    <property type="evidence" value="ECO:0007669"/>
    <property type="project" value="UniProtKB-UniRule"/>
</dbReference>
<evidence type="ECO:0000256" key="6">
    <source>
        <dbReference type="ARBA" id="ARBA00022643"/>
    </source>
</evidence>
<dbReference type="SUPFAM" id="SSF63380">
    <property type="entry name" value="Riboflavin synthase domain-like"/>
    <property type="match status" value="1"/>
</dbReference>
<dbReference type="Proteomes" id="UP001190700">
    <property type="component" value="Unassembled WGS sequence"/>
</dbReference>
<proteinExistence type="inferred from homology"/>
<comment type="function">
    <text evidence="10">NADPH-dependent reductase which is a central component of the cytosolic iron-sulfur (Fe-S) protein assembly (CIA) machinery. Transfers electrons from NADPH via its FAD and FMN prosthetic groups to the [2Fe-2S] cluster of the anamorsin/DRE2 homolog, another key component of the CIA machinery. In turn, this reduced cluster provides electrons for assembly of cytosolic iron-sulfur cluster proteins.</text>
</comment>
<dbReference type="InterPro" id="IPR028879">
    <property type="entry name" value="NDOR1"/>
</dbReference>
<feature type="binding site" evidence="10">
    <location>
        <position position="482"/>
    </location>
    <ligand>
        <name>NADP(+)</name>
        <dbReference type="ChEBI" id="CHEBI:58349"/>
    </ligand>
</feature>
<evidence type="ECO:0000256" key="9">
    <source>
        <dbReference type="ARBA" id="ARBA00023002"/>
    </source>
</evidence>
<comment type="catalytic activity">
    <reaction evidence="10">
        <text>2 oxidized [2Fe-2S]-[protein] + NADPH = 2 reduced [2Fe-2S]-[protein] + NADP(+) + H(+)</text>
        <dbReference type="Rhea" id="RHEA:67716"/>
        <dbReference type="Rhea" id="RHEA-COMP:17327"/>
        <dbReference type="Rhea" id="RHEA-COMP:17328"/>
        <dbReference type="ChEBI" id="CHEBI:15378"/>
        <dbReference type="ChEBI" id="CHEBI:33737"/>
        <dbReference type="ChEBI" id="CHEBI:33738"/>
        <dbReference type="ChEBI" id="CHEBI:57783"/>
        <dbReference type="ChEBI" id="CHEBI:58349"/>
    </reaction>
</comment>
<evidence type="ECO:0000256" key="3">
    <source>
        <dbReference type="ARBA" id="ARBA00004496"/>
    </source>
</evidence>
<feature type="binding site" evidence="10">
    <location>
        <begin position="17"/>
        <end position="22"/>
    </location>
    <ligand>
        <name>FMN</name>
        <dbReference type="ChEBI" id="CHEBI:58210"/>
    </ligand>
</feature>
<dbReference type="InterPro" id="IPR008254">
    <property type="entry name" value="Flavodoxin/NO_synth"/>
</dbReference>
<dbReference type="CDD" id="cd06207">
    <property type="entry name" value="CyPoR_like"/>
    <property type="match status" value="1"/>
</dbReference>
<feature type="binding site" evidence="10">
    <location>
        <position position="374"/>
    </location>
    <ligand>
        <name>FAD</name>
        <dbReference type="ChEBI" id="CHEBI:57692"/>
    </ligand>
</feature>
<dbReference type="SUPFAM" id="SSF52218">
    <property type="entry name" value="Flavoproteins"/>
    <property type="match status" value="1"/>
</dbReference>
<name>A0AAE0BFR3_9CHLO</name>
<dbReference type="PANTHER" id="PTHR19384">
    <property type="entry name" value="NITRIC OXIDE SYNTHASE-RELATED"/>
    <property type="match status" value="1"/>
</dbReference>
<protein>
    <recommendedName>
        <fullName evidence="10">NADPH-dependent diflavin oxidoreductase 1</fullName>
        <ecNumber evidence="10">1.18.1.-</ecNumber>
    </recommendedName>
    <alternativeName>
        <fullName evidence="10">NADPH-dependent FMN and FAD-containing oxidoreductase</fullName>
    </alternativeName>
</protein>
<feature type="binding site" evidence="10">
    <location>
        <position position="626"/>
    </location>
    <ligand>
        <name>FAD</name>
        <dbReference type="ChEBI" id="CHEBI:57692"/>
    </ligand>
</feature>
<dbReference type="InterPro" id="IPR001709">
    <property type="entry name" value="Flavoprot_Pyr_Nucl_cyt_Rdtase"/>
</dbReference>
<dbReference type="PROSITE" id="PS50902">
    <property type="entry name" value="FLAVODOXIN_LIKE"/>
    <property type="match status" value="1"/>
</dbReference>
<reference evidence="13 14" key="1">
    <citation type="journal article" date="2015" name="Genome Biol. Evol.">
        <title>Comparative Genomics of a Bacterivorous Green Alga Reveals Evolutionary Causalities and Consequences of Phago-Mixotrophic Mode of Nutrition.</title>
        <authorList>
            <person name="Burns J.A."/>
            <person name="Paasch A."/>
            <person name="Narechania A."/>
            <person name="Kim E."/>
        </authorList>
    </citation>
    <scope>NUCLEOTIDE SEQUENCE [LARGE SCALE GENOMIC DNA]</scope>
    <source>
        <strain evidence="13 14">PLY_AMNH</strain>
    </source>
</reference>
<dbReference type="AlphaFoldDB" id="A0AAE0BFR3"/>
<dbReference type="FunFam" id="3.40.50.360:FF:000015">
    <property type="entry name" value="NADPH-dependent diflavin oxidoreductase 1"/>
    <property type="match status" value="1"/>
</dbReference>
<evidence type="ECO:0000256" key="10">
    <source>
        <dbReference type="HAMAP-Rule" id="MF_03178"/>
    </source>
</evidence>
<dbReference type="GO" id="GO:0160246">
    <property type="term" value="F:NADPH-iron-sulfur [2Fe-2S] protein oxidoreductase activity"/>
    <property type="evidence" value="ECO:0007669"/>
    <property type="project" value="InterPro"/>
</dbReference>
<dbReference type="InterPro" id="IPR017938">
    <property type="entry name" value="Riboflavin_synthase-like_b-brl"/>
</dbReference>
<dbReference type="InterPro" id="IPR003097">
    <property type="entry name" value="CysJ-like_FAD-binding"/>
</dbReference>
<sequence length="627" mass="69301">MTAAVTPAPQILVLYGSETGNAQDVAESLGRAAQRRYYQVRVCSTDSYNVENLPLESTVIFVVSTTGQGDPPESFKNFWRFLLRKSLPADSLSNLRYAVFGLGDSGYVKYNIVAKRLAKRLISLGGAELLSLGLGDDQHKSGFEGTLDPWTAKLWKGLRQHFPLPTGLSDPDDDAPVTELSAPKYKVEWVPMTNSTSSGQVGATPEEEAARAGALLDVAGGVLASTSATDSYGPHNPYFASVLTNTRLTDEGHTQDVRHLEVDLGESGLSYAPGDSLAILPQIPEALVQQFLTRLGLDGDALVRLAKDTGGSTEEVRVRHLVRGGLDFASAPPRRYFFEVLSHFTTSEVEQDRLQYFGSAEGRDDVYRYCNRERRSVMEILEDFPSVRLPLEWLLTVTPRLRPRYFSISSSHAMHPKRAHVTAAIVDWQTPYKRRRSGLCTAWLASLDPSVSKARLAVWVARGSLRLPVEPRTPIILVGPGTGVAPFRSFIQERAMLCEIGAPVGPVCLFFGCRKRSGDFLYAAEWEKYVLKGPLHQEGGLFAAFSQDQPEKVYVTHRIRQEGERLWRLLSTGACVYVSGSSGKMPTDVLAAFEDVVSQHAGLAHEDAKHYLQAMMTQRRYQVETWS</sequence>
<comment type="subcellular location">
    <subcellularLocation>
        <location evidence="3 10">Cytoplasm</location>
    </subcellularLocation>
</comment>
<dbReference type="GO" id="GO:0016226">
    <property type="term" value="P:iron-sulfur cluster assembly"/>
    <property type="evidence" value="ECO:0007669"/>
    <property type="project" value="UniProtKB-UniRule"/>
</dbReference>
<keyword evidence="4 10" id="KW-0963">Cytoplasm</keyword>
<feature type="domain" description="Flavodoxin-like" evidence="11">
    <location>
        <begin position="11"/>
        <end position="155"/>
    </location>
</feature>
<dbReference type="Gene3D" id="3.40.50.80">
    <property type="entry name" value="Nucleotide-binding domain of ferredoxin-NADP reductase (FNR) module"/>
    <property type="match status" value="1"/>
</dbReference>
<evidence type="ECO:0000256" key="5">
    <source>
        <dbReference type="ARBA" id="ARBA00022630"/>
    </source>
</evidence>